<organism evidence="1">
    <name type="scientific">marine sediment metagenome</name>
    <dbReference type="NCBI Taxonomy" id="412755"/>
    <lineage>
        <taxon>unclassified sequences</taxon>
        <taxon>metagenomes</taxon>
        <taxon>ecological metagenomes</taxon>
    </lineage>
</organism>
<sequence length="126" mass="13758">MPEQRQFICVVCPVGCTIDATVEGGRLLQACGHDCKRGIAYVHEELTCPKRMLTTTVQVIGGRLPLVPVRSSEALPNELLLQVAARLREVVLEAPVTEHEMVVEDVFGSGVDIITSREMPCARDMG</sequence>
<dbReference type="AlphaFoldDB" id="X1RC88"/>
<dbReference type="PANTHER" id="PTHR39450">
    <property type="entry name" value="MOLYBDOPTERIN OXIDOREDUCTASE, 4FE-4S CLUSTER-BINDING SUBUNIT"/>
    <property type="match status" value="1"/>
</dbReference>
<dbReference type="SUPFAM" id="SSF160148">
    <property type="entry name" value="CPE0013-like"/>
    <property type="match status" value="1"/>
</dbReference>
<comment type="caution">
    <text evidence="1">The sequence shown here is derived from an EMBL/GenBank/DDBJ whole genome shotgun (WGS) entry which is preliminary data.</text>
</comment>
<accession>X1RC88</accession>
<dbReference type="PANTHER" id="PTHR39450:SF1">
    <property type="entry name" value="DUF1667 DOMAIN-CONTAINING PROTEIN"/>
    <property type="match status" value="1"/>
</dbReference>
<dbReference type="EMBL" id="BARW01004580">
    <property type="protein sequence ID" value="GAI64616.1"/>
    <property type="molecule type" value="Genomic_DNA"/>
</dbReference>
<name>X1RC88_9ZZZZ</name>
<dbReference type="InterPro" id="IPR036593">
    <property type="entry name" value="CPE0013-like_sf"/>
</dbReference>
<dbReference type="Gene3D" id="3.10.530.10">
    <property type="entry name" value="CPE0013-like"/>
    <property type="match status" value="1"/>
</dbReference>
<evidence type="ECO:0000313" key="1">
    <source>
        <dbReference type="EMBL" id="GAI64616.1"/>
    </source>
</evidence>
<dbReference type="Pfam" id="PF07892">
    <property type="entry name" value="DUF1667"/>
    <property type="match status" value="1"/>
</dbReference>
<gene>
    <name evidence="1" type="ORF">S12H4_10623</name>
</gene>
<reference evidence="1" key="1">
    <citation type="journal article" date="2014" name="Front. Microbiol.">
        <title>High frequency of phylogenetically diverse reductive dehalogenase-homologous genes in deep subseafloor sedimentary metagenomes.</title>
        <authorList>
            <person name="Kawai M."/>
            <person name="Futagami T."/>
            <person name="Toyoda A."/>
            <person name="Takaki Y."/>
            <person name="Nishi S."/>
            <person name="Hori S."/>
            <person name="Arai W."/>
            <person name="Tsubouchi T."/>
            <person name="Morono Y."/>
            <person name="Uchiyama I."/>
            <person name="Ito T."/>
            <person name="Fujiyama A."/>
            <person name="Inagaki F."/>
            <person name="Takami H."/>
        </authorList>
    </citation>
    <scope>NUCLEOTIDE SEQUENCE</scope>
    <source>
        <strain evidence="1">Expedition CK06-06</strain>
    </source>
</reference>
<dbReference type="InterPro" id="IPR012460">
    <property type="entry name" value="DUF1667"/>
</dbReference>
<proteinExistence type="predicted"/>
<evidence type="ECO:0008006" key="2">
    <source>
        <dbReference type="Google" id="ProtNLM"/>
    </source>
</evidence>
<protein>
    <recommendedName>
        <fullName evidence="2">4Fe-4S Mo/W bis-MGD-type domain-containing protein</fullName>
    </recommendedName>
</protein>